<feature type="signal peptide" evidence="2">
    <location>
        <begin position="1"/>
        <end position="25"/>
    </location>
</feature>
<evidence type="ECO:0000313" key="3">
    <source>
        <dbReference type="EMBL" id="NYG01940.1"/>
    </source>
</evidence>
<feature type="compositionally biased region" description="Pro residues" evidence="1">
    <location>
        <begin position="90"/>
        <end position="107"/>
    </location>
</feature>
<feature type="compositionally biased region" description="Pro residues" evidence="1">
    <location>
        <begin position="37"/>
        <end position="63"/>
    </location>
</feature>
<keyword evidence="4" id="KW-1185">Reference proteome</keyword>
<name>A0A852W0S3_PSEA5</name>
<dbReference type="Proteomes" id="UP000549695">
    <property type="component" value="Unassembled WGS sequence"/>
</dbReference>
<dbReference type="AlphaFoldDB" id="A0A852W0S3"/>
<evidence type="ECO:0000256" key="2">
    <source>
        <dbReference type="SAM" id="SignalP"/>
    </source>
</evidence>
<accession>A0A852W0S3</accession>
<feature type="region of interest" description="Disordered" evidence="1">
    <location>
        <begin position="34"/>
        <end position="128"/>
    </location>
</feature>
<dbReference type="RefSeq" id="WP_179761027.1">
    <property type="nucleotide sequence ID" value="NZ_BAAAJZ010000001.1"/>
</dbReference>
<feature type="compositionally biased region" description="Basic and acidic residues" evidence="1">
    <location>
        <begin position="108"/>
        <end position="128"/>
    </location>
</feature>
<sequence>MRLPGMHALLTAGVAVLTTAGTVSAVSLTAAGREEPALPPAPPVAPAPPAPAPPPLAPAPAPAPSRGSAPVVRDDTGGVTRERETAAPEPVEPAPVATPAPADPPRTTPERIRERPSGVPDRDASREEEVRFACEQGWVSGALCP</sequence>
<proteinExistence type="predicted"/>
<dbReference type="GeneID" id="98051997"/>
<evidence type="ECO:0000313" key="4">
    <source>
        <dbReference type="Proteomes" id="UP000549695"/>
    </source>
</evidence>
<feature type="compositionally biased region" description="Basic and acidic residues" evidence="1">
    <location>
        <begin position="72"/>
        <end position="86"/>
    </location>
</feature>
<organism evidence="3 4">
    <name type="scientific">Pseudonocardia alni</name>
    <name type="common">Amycolata alni</name>
    <dbReference type="NCBI Taxonomy" id="33907"/>
    <lineage>
        <taxon>Bacteria</taxon>
        <taxon>Bacillati</taxon>
        <taxon>Actinomycetota</taxon>
        <taxon>Actinomycetes</taxon>
        <taxon>Pseudonocardiales</taxon>
        <taxon>Pseudonocardiaceae</taxon>
        <taxon>Pseudonocardia</taxon>
    </lineage>
</organism>
<feature type="chain" id="PRO_5032704873" evidence="2">
    <location>
        <begin position="26"/>
        <end position="145"/>
    </location>
</feature>
<protein>
    <submittedName>
        <fullName evidence="3">Uncharacterized protein</fullName>
    </submittedName>
</protein>
<comment type="caution">
    <text evidence="3">The sequence shown here is derived from an EMBL/GenBank/DDBJ whole genome shotgun (WGS) entry which is preliminary data.</text>
</comment>
<reference evidence="3 4" key="1">
    <citation type="submission" date="2020-07" db="EMBL/GenBank/DDBJ databases">
        <title>Sequencing the genomes of 1000 actinobacteria strains.</title>
        <authorList>
            <person name="Klenk H.-P."/>
        </authorList>
    </citation>
    <scope>NUCLEOTIDE SEQUENCE [LARGE SCALE GENOMIC DNA]</scope>
    <source>
        <strain evidence="3 4">DSM 44749</strain>
    </source>
</reference>
<gene>
    <name evidence="3" type="ORF">HDA37_002225</name>
</gene>
<keyword evidence="2" id="KW-0732">Signal</keyword>
<dbReference type="EMBL" id="JACCCZ010000001">
    <property type="protein sequence ID" value="NYG01940.1"/>
    <property type="molecule type" value="Genomic_DNA"/>
</dbReference>
<evidence type="ECO:0000256" key="1">
    <source>
        <dbReference type="SAM" id="MobiDB-lite"/>
    </source>
</evidence>